<proteinExistence type="predicted"/>
<accession>A0A182QRF0</accession>
<sequence length="243" mass="28482">MLWKWLKDKIKCRRKSVFTGRRRRSPVLEVHGRHQITRQQYYALLACISYLEQNIDVHGLFRFDGCRKLANQIFEQIKSGCPQMRNYLRSLHAPRECAFAFHHFLEFYQIQVLPQRCIDIVLGDVLGVPNRLIALDILNLLREEYDSTRLHFAQRYLRLMRRFYLYGYAQPTELLNVITPRHPSLPFLFPGPNVRRDAQVKSVALLELLLSAQLLDDPRTLSAELQHACTSYRGANEANGKQT</sequence>
<dbReference type="AlphaFoldDB" id="A0A182QRF0"/>
<dbReference type="Proteomes" id="UP000075886">
    <property type="component" value="Unassembled WGS sequence"/>
</dbReference>
<evidence type="ECO:0000313" key="2">
    <source>
        <dbReference type="Proteomes" id="UP000075886"/>
    </source>
</evidence>
<dbReference type="VEuPathDB" id="VectorBase:AFAF015371"/>
<reference evidence="1" key="2">
    <citation type="submission" date="2020-05" db="UniProtKB">
        <authorList>
            <consortium name="EnsemblMetazoa"/>
        </authorList>
    </citation>
    <scope>IDENTIFICATION</scope>
    <source>
        <strain evidence="1">FAR1</strain>
    </source>
</reference>
<dbReference type="EMBL" id="AXCN02002066">
    <property type="status" value="NOT_ANNOTATED_CDS"/>
    <property type="molecule type" value="Genomic_DNA"/>
</dbReference>
<organism evidence="1 2">
    <name type="scientific">Anopheles farauti</name>
    <dbReference type="NCBI Taxonomy" id="69004"/>
    <lineage>
        <taxon>Eukaryota</taxon>
        <taxon>Metazoa</taxon>
        <taxon>Ecdysozoa</taxon>
        <taxon>Arthropoda</taxon>
        <taxon>Hexapoda</taxon>
        <taxon>Insecta</taxon>
        <taxon>Pterygota</taxon>
        <taxon>Neoptera</taxon>
        <taxon>Endopterygota</taxon>
        <taxon>Diptera</taxon>
        <taxon>Nematocera</taxon>
        <taxon>Culicoidea</taxon>
        <taxon>Culicidae</taxon>
        <taxon>Anophelinae</taxon>
        <taxon>Anopheles</taxon>
    </lineage>
</organism>
<protein>
    <recommendedName>
        <fullName evidence="3">Rho-GAP domain-containing protein</fullName>
    </recommendedName>
</protein>
<evidence type="ECO:0000313" key="1">
    <source>
        <dbReference type="EnsemblMetazoa" id="AFAF015371-PA"/>
    </source>
</evidence>
<dbReference type="EnsemblMetazoa" id="AFAF015371-RA">
    <property type="protein sequence ID" value="AFAF015371-PA"/>
    <property type="gene ID" value="AFAF015371"/>
</dbReference>
<name>A0A182QRF0_9DIPT</name>
<keyword evidence="2" id="KW-1185">Reference proteome</keyword>
<reference evidence="2" key="1">
    <citation type="submission" date="2014-01" db="EMBL/GenBank/DDBJ databases">
        <title>The Genome Sequence of Anopheles farauti FAR1 (V2).</title>
        <authorList>
            <consortium name="The Broad Institute Genomics Platform"/>
            <person name="Neafsey D.E."/>
            <person name="Besansky N."/>
            <person name="Howell P."/>
            <person name="Walton C."/>
            <person name="Young S.K."/>
            <person name="Zeng Q."/>
            <person name="Gargeya S."/>
            <person name="Fitzgerald M."/>
            <person name="Haas B."/>
            <person name="Abouelleil A."/>
            <person name="Allen A.W."/>
            <person name="Alvarado L."/>
            <person name="Arachchi H.M."/>
            <person name="Berlin A.M."/>
            <person name="Chapman S.B."/>
            <person name="Gainer-Dewar J."/>
            <person name="Goldberg J."/>
            <person name="Griggs A."/>
            <person name="Gujja S."/>
            <person name="Hansen M."/>
            <person name="Howarth C."/>
            <person name="Imamovic A."/>
            <person name="Ireland A."/>
            <person name="Larimer J."/>
            <person name="McCowan C."/>
            <person name="Murphy C."/>
            <person name="Pearson M."/>
            <person name="Poon T.W."/>
            <person name="Priest M."/>
            <person name="Roberts A."/>
            <person name="Saif S."/>
            <person name="Shea T."/>
            <person name="Sisk P."/>
            <person name="Sykes S."/>
            <person name="Wortman J."/>
            <person name="Nusbaum C."/>
            <person name="Birren B."/>
        </authorList>
    </citation>
    <scope>NUCLEOTIDE SEQUENCE [LARGE SCALE GENOMIC DNA]</scope>
    <source>
        <strain evidence="2">FAR1</strain>
    </source>
</reference>
<evidence type="ECO:0008006" key="3">
    <source>
        <dbReference type="Google" id="ProtNLM"/>
    </source>
</evidence>